<dbReference type="EMBL" id="MAYW01000113">
    <property type="protein sequence ID" value="ODS31503.1"/>
    <property type="molecule type" value="Genomic_DNA"/>
</dbReference>
<sequence>MNTWKIPNPTRKGFSSLLNSNFTFIELLVSIFLCIGFVNILNHEMWRDELEAWFVTKNSSSLYNLFHNLRYEGHAGLWHICLYLSSRIIDQPVIMQFIHLIIATGVIYIFTRYSPFTKIQKILFAFGYFPLYEYATISRNYALGILLIFAFCAVFRSRNKNYLVLSCILFLLAQISVFGLIIAISLGSTLFFECVIDKNLRKSVSVRKMQIVVSIFIFIFGVITSIFQLIPPPDSGLIGDWRTNIDARHIARTITAIWKSYIPIPNIDYHFWNTNIITSTSLQAILSLTLLCFSLLLFVRKPVVLFLYSLGTMGLFAFFYSQFLGLLRHHGHLFIMLFVCLWISDYYPNVEMKSLLFNYLTNFCKKHKSRFILVILSVHFIACIIASGIDWLHPFSASKATAKFIVDKKMNNMLMLDDADYAASALTGYLNREIYYPCGDRFGSFIIWDVKRKELNTQEVLNKAEKLIAKKKSELTAYYEL</sequence>
<name>A0A1E3X7B8_9BACT</name>
<feature type="transmembrane region" description="Helical" evidence="1">
    <location>
        <begin position="162"/>
        <end position="191"/>
    </location>
</feature>
<evidence type="ECO:0000313" key="3">
    <source>
        <dbReference type="Proteomes" id="UP000094056"/>
    </source>
</evidence>
<evidence type="ECO:0008006" key="4">
    <source>
        <dbReference type="Google" id="ProtNLM"/>
    </source>
</evidence>
<dbReference type="Proteomes" id="UP000094056">
    <property type="component" value="Unassembled WGS sequence"/>
</dbReference>
<feature type="transmembrane region" description="Helical" evidence="1">
    <location>
        <begin position="21"/>
        <end position="41"/>
    </location>
</feature>
<keyword evidence="1" id="KW-0812">Transmembrane</keyword>
<keyword evidence="1" id="KW-1133">Transmembrane helix</keyword>
<feature type="transmembrane region" description="Helical" evidence="1">
    <location>
        <begin position="276"/>
        <end position="298"/>
    </location>
</feature>
<organism evidence="2 3">
    <name type="scientific">Candidatus Scalindua rubra</name>
    <dbReference type="NCBI Taxonomy" id="1872076"/>
    <lineage>
        <taxon>Bacteria</taxon>
        <taxon>Pseudomonadati</taxon>
        <taxon>Planctomycetota</taxon>
        <taxon>Candidatus Brocadiia</taxon>
        <taxon>Candidatus Brocadiales</taxon>
        <taxon>Candidatus Scalinduaceae</taxon>
        <taxon>Candidatus Scalindua</taxon>
    </lineage>
</organism>
<dbReference type="AlphaFoldDB" id="A0A1E3X7B8"/>
<accession>A0A1E3X7B8</accession>
<proteinExistence type="predicted"/>
<feature type="transmembrane region" description="Helical" evidence="1">
    <location>
        <begin position="305"/>
        <end position="327"/>
    </location>
</feature>
<feature type="transmembrane region" description="Helical" evidence="1">
    <location>
        <begin position="93"/>
        <end position="110"/>
    </location>
</feature>
<protein>
    <recommendedName>
        <fullName evidence="4">Glycosyltransferase RgtA/B/C/D-like domain-containing protein</fullName>
    </recommendedName>
</protein>
<feature type="transmembrane region" description="Helical" evidence="1">
    <location>
        <begin position="371"/>
        <end position="392"/>
    </location>
</feature>
<gene>
    <name evidence="2" type="ORF">SCARUB_03372</name>
</gene>
<feature type="transmembrane region" description="Helical" evidence="1">
    <location>
        <begin position="333"/>
        <end position="350"/>
    </location>
</feature>
<evidence type="ECO:0000313" key="2">
    <source>
        <dbReference type="EMBL" id="ODS31503.1"/>
    </source>
</evidence>
<feature type="transmembrane region" description="Helical" evidence="1">
    <location>
        <begin position="131"/>
        <end position="156"/>
    </location>
</feature>
<evidence type="ECO:0000256" key="1">
    <source>
        <dbReference type="SAM" id="Phobius"/>
    </source>
</evidence>
<reference evidence="2 3" key="1">
    <citation type="submission" date="2016-07" db="EMBL/GenBank/DDBJ databases">
        <title>Draft genome of Scalindua rubra, obtained from a brine-seawater interface in the Red Sea, sheds light on salt adaptation in anammox bacteria.</title>
        <authorList>
            <person name="Speth D.R."/>
            <person name="Lagkouvardos I."/>
            <person name="Wang Y."/>
            <person name="Qian P.-Y."/>
            <person name="Dutilh B.E."/>
            <person name="Jetten M.S."/>
        </authorList>
    </citation>
    <scope>NUCLEOTIDE SEQUENCE [LARGE SCALE GENOMIC DNA]</scope>
    <source>
        <strain evidence="2">BSI-1</strain>
    </source>
</reference>
<keyword evidence="1" id="KW-0472">Membrane</keyword>
<comment type="caution">
    <text evidence="2">The sequence shown here is derived from an EMBL/GenBank/DDBJ whole genome shotgun (WGS) entry which is preliminary data.</text>
</comment>
<feature type="transmembrane region" description="Helical" evidence="1">
    <location>
        <begin position="211"/>
        <end position="230"/>
    </location>
</feature>